<keyword evidence="2" id="KW-0201">Cytochrome c-type biogenesis</keyword>
<name>A0A1H6FKW7_THEAL</name>
<keyword evidence="5" id="KW-0676">Redox-active center</keyword>
<dbReference type="GO" id="GO:0016209">
    <property type="term" value="F:antioxidant activity"/>
    <property type="evidence" value="ECO:0007669"/>
    <property type="project" value="InterPro"/>
</dbReference>
<reference evidence="8" key="1">
    <citation type="submission" date="2016-10" db="EMBL/GenBank/DDBJ databases">
        <authorList>
            <person name="Varghese N."/>
            <person name="Submissions S."/>
        </authorList>
    </citation>
    <scope>NUCLEOTIDE SEQUENCE [LARGE SCALE GENOMIC DNA]</scope>
    <source>
        <strain evidence="8">ATCC 35263</strain>
    </source>
</reference>
<evidence type="ECO:0000313" key="7">
    <source>
        <dbReference type="EMBL" id="SEH10434.1"/>
    </source>
</evidence>
<dbReference type="InterPro" id="IPR050553">
    <property type="entry name" value="Thioredoxin_ResA/DsbE_sf"/>
</dbReference>
<keyword evidence="3" id="KW-0812">Transmembrane</keyword>
<dbReference type="PANTHER" id="PTHR42852:SF6">
    <property type="entry name" value="THIOL:DISULFIDE INTERCHANGE PROTEIN DSBE"/>
    <property type="match status" value="1"/>
</dbReference>
<evidence type="ECO:0000256" key="4">
    <source>
        <dbReference type="ARBA" id="ARBA00023157"/>
    </source>
</evidence>
<dbReference type="AlphaFoldDB" id="A0A1H6FKW7"/>
<dbReference type="SUPFAM" id="SSF52833">
    <property type="entry name" value="Thioredoxin-like"/>
    <property type="match status" value="1"/>
</dbReference>
<dbReference type="RefSeq" id="WP_143038517.1">
    <property type="nucleotide sequence ID" value="NZ_FNWJ01000001.1"/>
</dbReference>
<dbReference type="PROSITE" id="PS51352">
    <property type="entry name" value="THIOREDOXIN_2"/>
    <property type="match status" value="1"/>
</dbReference>
<dbReference type="GO" id="GO:0016491">
    <property type="term" value="F:oxidoreductase activity"/>
    <property type="evidence" value="ECO:0007669"/>
    <property type="project" value="InterPro"/>
</dbReference>
<dbReference type="Proteomes" id="UP000222056">
    <property type="component" value="Unassembled WGS sequence"/>
</dbReference>
<dbReference type="InterPro" id="IPR013766">
    <property type="entry name" value="Thioredoxin_domain"/>
</dbReference>
<dbReference type="InterPro" id="IPR000866">
    <property type="entry name" value="AhpC/TSA"/>
</dbReference>
<proteinExistence type="predicted"/>
<dbReference type="PROSITE" id="PS51257">
    <property type="entry name" value="PROKAR_LIPOPROTEIN"/>
    <property type="match status" value="1"/>
</dbReference>
<dbReference type="Pfam" id="PF00578">
    <property type="entry name" value="AhpC-TSA"/>
    <property type="match status" value="1"/>
</dbReference>
<dbReference type="CDD" id="cd02966">
    <property type="entry name" value="TlpA_like_family"/>
    <property type="match status" value="1"/>
</dbReference>
<feature type="domain" description="Thioredoxin" evidence="6">
    <location>
        <begin position="28"/>
        <end position="179"/>
    </location>
</feature>
<dbReference type="OrthoDB" id="9796554at2"/>
<dbReference type="STRING" id="29539.SAMN02745716_0286"/>
<accession>A0A1H6FKW7</accession>
<organism evidence="7 8">
    <name type="scientific">Thermoleophilum album</name>
    <dbReference type="NCBI Taxonomy" id="29539"/>
    <lineage>
        <taxon>Bacteria</taxon>
        <taxon>Bacillati</taxon>
        <taxon>Actinomycetota</taxon>
        <taxon>Thermoleophilia</taxon>
        <taxon>Thermoleophilales</taxon>
        <taxon>Thermoleophilaceae</taxon>
        <taxon>Thermoleophilum</taxon>
    </lineage>
</organism>
<dbReference type="PANTHER" id="PTHR42852">
    <property type="entry name" value="THIOL:DISULFIDE INTERCHANGE PROTEIN DSBE"/>
    <property type="match status" value="1"/>
</dbReference>
<dbReference type="GO" id="GO:0017004">
    <property type="term" value="P:cytochrome complex assembly"/>
    <property type="evidence" value="ECO:0007669"/>
    <property type="project" value="UniProtKB-KW"/>
</dbReference>
<evidence type="ECO:0000256" key="1">
    <source>
        <dbReference type="ARBA" id="ARBA00004196"/>
    </source>
</evidence>
<evidence type="ECO:0000256" key="3">
    <source>
        <dbReference type="ARBA" id="ARBA00022968"/>
    </source>
</evidence>
<keyword evidence="3" id="KW-0735">Signal-anchor</keyword>
<evidence type="ECO:0000256" key="2">
    <source>
        <dbReference type="ARBA" id="ARBA00022748"/>
    </source>
</evidence>
<protein>
    <submittedName>
        <fullName evidence="7">AhpC/TSA family protein</fullName>
    </submittedName>
</protein>
<dbReference type="InterPro" id="IPR036249">
    <property type="entry name" value="Thioredoxin-like_sf"/>
</dbReference>
<evidence type="ECO:0000259" key="6">
    <source>
        <dbReference type="PROSITE" id="PS51352"/>
    </source>
</evidence>
<dbReference type="Gene3D" id="3.40.30.10">
    <property type="entry name" value="Glutaredoxin"/>
    <property type="match status" value="1"/>
</dbReference>
<keyword evidence="4" id="KW-1015">Disulfide bond</keyword>
<keyword evidence="8" id="KW-1185">Reference proteome</keyword>
<gene>
    <name evidence="7" type="ORF">SAMN02745716_0286</name>
</gene>
<evidence type="ECO:0000313" key="8">
    <source>
        <dbReference type="Proteomes" id="UP000222056"/>
    </source>
</evidence>
<sequence>MPTPRSSICLFAVAAVFAACGEREQPSAVRAGAASLAKLRETDPDASRLLGGRLEEFRRRLKAARGRPVVVNQWASWCGPCRYEFPFLQRQALKLRGRVAFLGVDSNDSATDARKFLARYPTPYPHIEDPKATIARTFGGGRAWPTTAFYDARGRVAFVHQGAYASEARLAEDIRRYARRG</sequence>
<evidence type="ECO:0000256" key="5">
    <source>
        <dbReference type="ARBA" id="ARBA00023284"/>
    </source>
</evidence>
<comment type="subcellular location">
    <subcellularLocation>
        <location evidence="1">Cell envelope</location>
    </subcellularLocation>
</comment>
<dbReference type="GO" id="GO:0030313">
    <property type="term" value="C:cell envelope"/>
    <property type="evidence" value="ECO:0007669"/>
    <property type="project" value="UniProtKB-SubCell"/>
</dbReference>
<dbReference type="EMBL" id="FNWJ01000001">
    <property type="protein sequence ID" value="SEH10434.1"/>
    <property type="molecule type" value="Genomic_DNA"/>
</dbReference>